<dbReference type="Pfam" id="PF14279">
    <property type="entry name" value="HNH_5"/>
    <property type="match status" value="1"/>
</dbReference>
<keyword evidence="2" id="KW-0540">Nuclease</keyword>
<proteinExistence type="predicted"/>
<dbReference type="Proteomes" id="UP000240357">
    <property type="component" value="Unassembled WGS sequence"/>
</dbReference>
<accession>A0A2T2YP44</accession>
<sequence length="97" mass="11321">MASAKENLICQLCNREVDTVTRHHLLPKQEGGRYSETVDLCQPCHSTIHRTFTNRELARGFSNVQALQQAEALQKYLDWIKNKKNITRISNRRGKRR</sequence>
<name>A0A2T2YP44_9BACT</name>
<dbReference type="AlphaFoldDB" id="A0A2T2YP44"/>
<dbReference type="GO" id="GO:0004519">
    <property type="term" value="F:endonuclease activity"/>
    <property type="evidence" value="ECO:0007669"/>
    <property type="project" value="UniProtKB-KW"/>
</dbReference>
<comment type="caution">
    <text evidence="2">The sequence shown here is derived from an EMBL/GenBank/DDBJ whole genome shotgun (WGS) entry which is preliminary data.</text>
</comment>
<dbReference type="PANTHER" id="PTHR37827">
    <property type="entry name" value="TUDOR DOMAIN-CONTAINING PROTEIN"/>
    <property type="match status" value="1"/>
</dbReference>
<evidence type="ECO:0000313" key="2">
    <source>
        <dbReference type="EMBL" id="PSR57249.1"/>
    </source>
</evidence>
<protein>
    <submittedName>
        <fullName evidence="2">Restriction endonuclease</fullName>
    </submittedName>
</protein>
<evidence type="ECO:0000259" key="1">
    <source>
        <dbReference type="Pfam" id="PF14279"/>
    </source>
</evidence>
<dbReference type="PANTHER" id="PTHR37827:SF1">
    <property type="entry name" value="HNH DOMAIN-CONTAINING PROTEIN"/>
    <property type="match status" value="1"/>
</dbReference>
<keyword evidence="2" id="KW-0378">Hydrolase</keyword>
<dbReference type="InterPro" id="IPR029471">
    <property type="entry name" value="HNH_5"/>
</dbReference>
<keyword evidence="2" id="KW-0255">Endonuclease</keyword>
<dbReference type="EMBL" id="PYFT01000001">
    <property type="protein sequence ID" value="PSR57249.1"/>
    <property type="molecule type" value="Genomic_DNA"/>
</dbReference>
<dbReference type="OrthoDB" id="9802640at2"/>
<reference evidence="2 3" key="1">
    <citation type="submission" date="2018-03" db="EMBL/GenBank/DDBJ databases">
        <title>Adhaeribacter sp. HMF7605 Genome sequencing and assembly.</title>
        <authorList>
            <person name="Kang H."/>
            <person name="Kang J."/>
            <person name="Cha I."/>
            <person name="Kim H."/>
            <person name="Joh K."/>
        </authorList>
    </citation>
    <scope>NUCLEOTIDE SEQUENCE [LARGE SCALE GENOMIC DNA]</scope>
    <source>
        <strain evidence="2 3">HMF7605</strain>
    </source>
</reference>
<dbReference type="Gene3D" id="1.10.30.50">
    <property type="match status" value="1"/>
</dbReference>
<organism evidence="2 3">
    <name type="scientific">Adhaeribacter arboris</name>
    <dbReference type="NCBI Taxonomy" id="2072846"/>
    <lineage>
        <taxon>Bacteria</taxon>
        <taxon>Pseudomonadati</taxon>
        <taxon>Bacteroidota</taxon>
        <taxon>Cytophagia</taxon>
        <taxon>Cytophagales</taxon>
        <taxon>Hymenobacteraceae</taxon>
        <taxon>Adhaeribacter</taxon>
    </lineage>
</organism>
<gene>
    <name evidence="2" type="ORF">AHMF7605_10090</name>
</gene>
<feature type="domain" description="HNH endonuclease 5" evidence="1">
    <location>
        <begin position="10"/>
        <end position="52"/>
    </location>
</feature>
<evidence type="ECO:0000313" key="3">
    <source>
        <dbReference type="Proteomes" id="UP000240357"/>
    </source>
</evidence>
<dbReference type="RefSeq" id="WP_106933422.1">
    <property type="nucleotide sequence ID" value="NZ_PYFT01000001.1"/>
</dbReference>
<keyword evidence="3" id="KW-1185">Reference proteome</keyword>